<dbReference type="KEGG" id="bww:bwei_5800"/>
<reference evidence="3 4" key="1">
    <citation type="submission" date="2016-08" db="EMBL/GenBank/DDBJ databases">
        <authorList>
            <person name="Seilhamer J.J."/>
        </authorList>
    </citation>
    <scope>NUCLEOTIDE SEQUENCE [LARGE SCALE GENOMIC DNA]</scope>
    <source>
        <strain evidence="3 4">SDA_GO95</strain>
    </source>
</reference>
<dbReference type="KEGG" id="bmyo:BG05_212"/>
<dbReference type="EMBL" id="CP065877">
    <property type="protein sequence ID" value="QQA16298.1"/>
    <property type="molecule type" value="Genomic_DNA"/>
</dbReference>
<dbReference type="InterPro" id="IPR000905">
    <property type="entry name" value="Gcp-like_dom"/>
</dbReference>
<sequence>MKVLAIDTSNYVMGVSLIEEGNVIGEIITNLTKNHSVRLMPAVEKLLKECGVKPKELTKIVVAAGPGSYTGVRIGVTAAKTLAWSLQIPIVGVSSLEVVAANGTNFNGLICPLFDGRRGQIYTGLYTYEGERITSIEEDRIILIVDWLQMLKDKEQPVLFIGNDVKLHKETIVEYLGDQAVFAPFTKNNPRPSELAFLGLQKEEQDVHTFVPSYLRLAEAETKWLESQKQ</sequence>
<accession>A0A0B5SF16</accession>
<dbReference type="AlphaFoldDB" id="A0A084ISD8"/>
<organism evidence="3 4">
    <name type="scientific">Bacillus mycoides</name>
    <dbReference type="NCBI Taxonomy" id="1405"/>
    <lineage>
        <taxon>Bacteria</taxon>
        <taxon>Bacillati</taxon>
        <taxon>Bacillota</taxon>
        <taxon>Bacilli</taxon>
        <taxon>Bacillales</taxon>
        <taxon>Bacillaceae</taxon>
        <taxon>Bacillus</taxon>
        <taxon>Bacillus cereus group</taxon>
    </lineage>
</organism>
<dbReference type="InterPro" id="IPR022496">
    <property type="entry name" value="T6A_TsaB"/>
</dbReference>
<dbReference type="NCBIfam" id="TIGR03725">
    <property type="entry name" value="T6A_YeaZ"/>
    <property type="match status" value="1"/>
</dbReference>
<dbReference type="RefSeq" id="WP_002124827.1">
    <property type="nucleotide sequence ID" value="NZ_CM000719.1"/>
</dbReference>
<reference evidence="2 5" key="2">
    <citation type="submission" date="2020-12" db="EMBL/GenBank/DDBJ databases">
        <title>FDA dAtabase for Regulatory Grade micrObial Sequences (FDA-ARGOS): Supporting development and validation of Infectious Disease Dx tests.</title>
        <authorList>
            <person name="Nelson B."/>
            <person name="Plummer A."/>
            <person name="Tallon L."/>
            <person name="Sadzewicz L."/>
            <person name="Zhao X."/>
            <person name="Boylan J."/>
            <person name="Ott S."/>
            <person name="Bowen H."/>
            <person name="Vavikolanu K."/>
            <person name="Mehta A."/>
            <person name="Aluvathingal J."/>
            <person name="Nadendla S."/>
            <person name="Myers T."/>
            <person name="Yan Y."/>
            <person name="Sichtig H."/>
        </authorList>
    </citation>
    <scope>NUCLEOTIDE SEQUENCE [LARGE SCALE GENOMIC DNA]</scope>
    <source>
        <strain evidence="2 5">FDAARGOS_924</strain>
    </source>
</reference>
<evidence type="ECO:0000313" key="3">
    <source>
        <dbReference type="EMBL" id="SCB66306.1"/>
    </source>
</evidence>
<dbReference type="SUPFAM" id="SSF53067">
    <property type="entry name" value="Actin-like ATPase domain"/>
    <property type="match status" value="2"/>
</dbReference>
<dbReference type="GO" id="GO:0002949">
    <property type="term" value="P:tRNA threonylcarbamoyladenosine modification"/>
    <property type="evidence" value="ECO:0007669"/>
    <property type="project" value="InterPro"/>
</dbReference>
<evidence type="ECO:0000313" key="5">
    <source>
        <dbReference type="Proteomes" id="UP000596196"/>
    </source>
</evidence>
<evidence type="ECO:0000313" key="2">
    <source>
        <dbReference type="EMBL" id="QQA16298.1"/>
    </source>
</evidence>
<name>A0A084ISD8_BACMY</name>
<dbReference type="Pfam" id="PF00814">
    <property type="entry name" value="TsaD"/>
    <property type="match status" value="1"/>
</dbReference>
<gene>
    <name evidence="2" type="primary">tsaB</name>
    <name evidence="3" type="ORF">BWGO95_00239</name>
    <name evidence="2" type="ORF">I6G81_29050</name>
</gene>
<keyword evidence="5" id="KW-1185">Reference proteome</keyword>
<dbReference type="PANTHER" id="PTHR11735:SF11">
    <property type="entry name" value="TRNA THREONYLCARBAMOYLADENOSINE BIOSYNTHESIS PROTEIN TSAB"/>
    <property type="match status" value="1"/>
</dbReference>
<dbReference type="EMBL" id="FMAK01000008">
    <property type="protein sequence ID" value="SCB66306.1"/>
    <property type="molecule type" value="Genomic_DNA"/>
</dbReference>
<evidence type="ECO:0000313" key="4">
    <source>
        <dbReference type="Proteomes" id="UP000195696"/>
    </source>
</evidence>
<accession>A0A084ISD8</accession>
<dbReference type="GO" id="GO:0005829">
    <property type="term" value="C:cytosol"/>
    <property type="evidence" value="ECO:0007669"/>
    <property type="project" value="TreeGrafter"/>
</dbReference>
<protein>
    <submittedName>
        <fullName evidence="3">Universal bacterial protein YeaZ</fullName>
    </submittedName>
    <submittedName>
        <fullName evidence="2">tRNA (Adenosine(37)-N6)-threonylcarbamoyltransferase complex dimerization subunit type 1 TsaB</fullName>
    </submittedName>
</protein>
<dbReference type="PANTHER" id="PTHR11735">
    <property type="entry name" value="TRNA N6-ADENOSINE THREONYLCARBAMOYLTRANSFERASE"/>
    <property type="match status" value="1"/>
</dbReference>
<evidence type="ECO:0000259" key="1">
    <source>
        <dbReference type="Pfam" id="PF00814"/>
    </source>
</evidence>
<feature type="domain" description="Gcp-like" evidence="1">
    <location>
        <begin position="28"/>
        <end position="224"/>
    </location>
</feature>
<dbReference type="InterPro" id="IPR043129">
    <property type="entry name" value="ATPase_NBD"/>
</dbReference>
<dbReference type="CDD" id="cd24032">
    <property type="entry name" value="ASKHA_NBD_TsaB"/>
    <property type="match status" value="1"/>
</dbReference>
<dbReference type="Proteomes" id="UP000195696">
    <property type="component" value="Unassembled WGS sequence"/>
</dbReference>
<dbReference type="Gene3D" id="3.30.420.40">
    <property type="match status" value="2"/>
</dbReference>
<proteinExistence type="predicted"/>
<dbReference type="Proteomes" id="UP000596196">
    <property type="component" value="Chromosome"/>
</dbReference>